<dbReference type="Pfam" id="PF14718">
    <property type="entry name" value="SLT_L"/>
    <property type="match status" value="1"/>
</dbReference>
<evidence type="ECO:0000256" key="2">
    <source>
        <dbReference type="ARBA" id="ARBA00022729"/>
    </source>
</evidence>
<dbReference type="InterPro" id="IPR008258">
    <property type="entry name" value="Transglycosylase_SLT_dom_1"/>
</dbReference>
<dbReference type="STRING" id="402385.SAMN05421848_0492"/>
<keyword evidence="2 3" id="KW-0732">Signal</keyword>
<dbReference type="InterPro" id="IPR008939">
    <property type="entry name" value="Lytic_TGlycosylase_superhlx_U"/>
</dbReference>
<dbReference type="Pfam" id="PF01464">
    <property type="entry name" value="SLT"/>
    <property type="match status" value="1"/>
</dbReference>
<dbReference type="GO" id="GO:0016020">
    <property type="term" value="C:membrane"/>
    <property type="evidence" value="ECO:0007669"/>
    <property type="project" value="InterPro"/>
</dbReference>
<evidence type="ECO:0000259" key="4">
    <source>
        <dbReference type="Pfam" id="PF01464"/>
    </source>
</evidence>
<protein>
    <submittedName>
        <fullName evidence="6">Soluble lytic murein transglycosylase</fullName>
    </submittedName>
</protein>
<dbReference type="AlphaFoldDB" id="A0A1I1GBG4"/>
<dbReference type="GO" id="GO:0004553">
    <property type="term" value="F:hydrolase activity, hydrolyzing O-glycosyl compounds"/>
    <property type="evidence" value="ECO:0007669"/>
    <property type="project" value="InterPro"/>
</dbReference>
<dbReference type="PANTHER" id="PTHR37423">
    <property type="entry name" value="SOLUBLE LYTIC MUREIN TRANSGLYCOSYLASE-RELATED"/>
    <property type="match status" value="1"/>
</dbReference>
<dbReference type="SUPFAM" id="SSF53955">
    <property type="entry name" value="Lysozyme-like"/>
    <property type="match status" value="1"/>
</dbReference>
<gene>
    <name evidence="6" type="ORF">SAMN05421848_0492</name>
</gene>
<sequence>MRLTQKLTRRWLAMMLAAGLATPALAGDERFSQAFEAARAQQWDQIDHDAIRGHILEGYVEYHELKSRLPGVSPSVVNDYLERYQNSVLSKWMRGVAQDAWGPRQQFNDFLAISDGVPEGTTRQCWYYRALMPDQPQRAALGGRELWLVGHSQPAACDPLFDQLRANGTITGADIWARMMLSWRAGEDGMLRYLPDELPENWQPQRAAFERLQGDPGSVTTLPDTLSNDTPGIASLYTTAMVRLIRQDTARALSAWRAIKSRIPLTDEQQHDIEHDLAFYSLVRDVDANAQWADAATAQLGDQDLFELRTRKALEHRQWREVAAWIERMAQDDRRDAHWQYWLGRAREQLGDADGAHRAWQIAAGQRSFFGFAAADRLHQPYALQNEPVTIARHDLDDAAALPSMRRIAALYRIDEPGLARAEWYYLMGHLPKAQRPTLTQYALTQQWYDLAIYAAIRSDRWDALDWRFPQGYTDLFQKWGQQRNVDPWLLMALARRESSFNPQAQSPVGARGLMQLMPGTGQHVSQQLGVPWQGVTSLEDPDTNVMLGSAYIRDMAARYSGNRVAAAAAYNAGPGRVDRWLAASDEPFDLFIEEIPFRETREYVQAVLTYRAILEGLAKGSTQGVHMMTEHERTTRYNGALQR</sequence>
<dbReference type="InterPro" id="IPR023346">
    <property type="entry name" value="Lysozyme-like_dom_sf"/>
</dbReference>
<dbReference type="PROSITE" id="PS00922">
    <property type="entry name" value="TRANSGLYCOSYLASE"/>
    <property type="match status" value="1"/>
</dbReference>
<feature type="chain" id="PRO_5011600431" evidence="3">
    <location>
        <begin position="27"/>
        <end position="644"/>
    </location>
</feature>
<feature type="domain" description="Transglycosylase SLT" evidence="4">
    <location>
        <begin position="476"/>
        <end position="585"/>
    </location>
</feature>
<proteinExistence type="inferred from homology"/>
<dbReference type="PANTHER" id="PTHR37423:SF5">
    <property type="entry name" value="SOLUBLE LYTIC MUREIN TRANSGLYCOSYLASE"/>
    <property type="match status" value="1"/>
</dbReference>
<dbReference type="GO" id="GO:0000270">
    <property type="term" value="P:peptidoglycan metabolic process"/>
    <property type="evidence" value="ECO:0007669"/>
    <property type="project" value="InterPro"/>
</dbReference>
<name>A0A1I1GBG4_9GAMM</name>
<feature type="signal peptide" evidence="3">
    <location>
        <begin position="1"/>
        <end position="26"/>
    </location>
</feature>
<dbReference type="EMBL" id="FOLY01000001">
    <property type="protein sequence ID" value="SFC08845.1"/>
    <property type="molecule type" value="Genomic_DNA"/>
</dbReference>
<dbReference type="InterPro" id="IPR012289">
    <property type="entry name" value="Lytic_TGlycosylase_superhlx_L"/>
</dbReference>
<comment type="similarity">
    <text evidence="1">Belongs to the transglycosylase Slt family.</text>
</comment>
<organism evidence="6 7">
    <name type="scientific">Kushneria avicenniae</name>
    <dbReference type="NCBI Taxonomy" id="402385"/>
    <lineage>
        <taxon>Bacteria</taxon>
        <taxon>Pseudomonadati</taxon>
        <taxon>Pseudomonadota</taxon>
        <taxon>Gammaproteobacteria</taxon>
        <taxon>Oceanospirillales</taxon>
        <taxon>Halomonadaceae</taxon>
        <taxon>Kushneria</taxon>
    </lineage>
</organism>
<dbReference type="GO" id="GO:0008933">
    <property type="term" value="F:peptidoglycan lytic transglycosylase activity"/>
    <property type="evidence" value="ECO:0007669"/>
    <property type="project" value="InterPro"/>
</dbReference>
<accession>A0A1I1GBG4</accession>
<dbReference type="Gene3D" id="1.10.530.10">
    <property type="match status" value="1"/>
</dbReference>
<feature type="domain" description="Lytic transglycosylase superhelical linker" evidence="5">
    <location>
        <begin position="400"/>
        <end position="465"/>
    </location>
</feature>
<dbReference type="Gene3D" id="1.10.1240.20">
    <property type="entry name" value="Lytic transglycosylase, superhelical linker domain"/>
    <property type="match status" value="1"/>
</dbReference>
<reference evidence="7" key="1">
    <citation type="submission" date="2016-10" db="EMBL/GenBank/DDBJ databases">
        <authorList>
            <person name="Varghese N."/>
            <person name="Submissions S."/>
        </authorList>
    </citation>
    <scope>NUCLEOTIDE SEQUENCE [LARGE SCALE GENOMIC DNA]</scope>
    <source>
        <strain evidence="7">DSM 23439</strain>
    </source>
</reference>
<dbReference type="Gene3D" id="1.25.20.10">
    <property type="entry name" value="Bacterial muramidases"/>
    <property type="match status" value="1"/>
</dbReference>
<keyword evidence="7" id="KW-1185">Reference proteome</keyword>
<evidence type="ECO:0000256" key="1">
    <source>
        <dbReference type="ARBA" id="ARBA00007734"/>
    </source>
</evidence>
<dbReference type="CDD" id="cd13401">
    <property type="entry name" value="Slt70-like"/>
    <property type="match status" value="1"/>
</dbReference>
<dbReference type="SUPFAM" id="SSF48435">
    <property type="entry name" value="Bacterial muramidases"/>
    <property type="match status" value="1"/>
</dbReference>
<dbReference type="RefSeq" id="WP_407656153.1">
    <property type="nucleotide sequence ID" value="NZ_FOLY01000001.1"/>
</dbReference>
<dbReference type="InterPro" id="IPR037061">
    <property type="entry name" value="Lytic_TGlycoase_superhlx_L_sf"/>
</dbReference>
<dbReference type="InterPro" id="IPR000189">
    <property type="entry name" value="Transglyc_AS"/>
</dbReference>
<evidence type="ECO:0000313" key="6">
    <source>
        <dbReference type="EMBL" id="SFC08845.1"/>
    </source>
</evidence>
<dbReference type="Proteomes" id="UP000199046">
    <property type="component" value="Unassembled WGS sequence"/>
</dbReference>
<evidence type="ECO:0000259" key="5">
    <source>
        <dbReference type="Pfam" id="PF14718"/>
    </source>
</evidence>
<evidence type="ECO:0000313" key="7">
    <source>
        <dbReference type="Proteomes" id="UP000199046"/>
    </source>
</evidence>
<dbReference type="GO" id="GO:0042597">
    <property type="term" value="C:periplasmic space"/>
    <property type="evidence" value="ECO:0007669"/>
    <property type="project" value="InterPro"/>
</dbReference>
<evidence type="ECO:0000256" key="3">
    <source>
        <dbReference type="SAM" id="SignalP"/>
    </source>
</evidence>